<evidence type="ECO:0000256" key="5">
    <source>
        <dbReference type="ARBA" id="ARBA00022801"/>
    </source>
</evidence>
<evidence type="ECO:0000256" key="1">
    <source>
        <dbReference type="ARBA" id="ARBA00022679"/>
    </source>
</evidence>
<keyword evidence="4" id="KW-0255">Endonuclease</keyword>
<keyword evidence="2" id="KW-0548">Nucleotidyltransferase</keyword>
<dbReference type="AlphaFoldDB" id="A0AAD7L1B8"/>
<evidence type="ECO:0000256" key="4">
    <source>
        <dbReference type="ARBA" id="ARBA00022759"/>
    </source>
</evidence>
<evidence type="ECO:0000256" key="3">
    <source>
        <dbReference type="ARBA" id="ARBA00022722"/>
    </source>
</evidence>
<dbReference type="InterPro" id="IPR041373">
    <property type="entry name" value="RT_RNaseH"/>
</dbReference>
<sequence>MKRKRLIRLKVAKGFIQHVDGAAQEEVAEMNLMGLIHQSLLQVVRRNLSGRPKAYFSQEFTVESDASSEGVGAILSQSGHPVAYFSKGLSFSNRLKSAYERKLLAVVLALQKWKHYLMGRHFFLKTDHYTLKYLLEQRVTTTEQQRLLVKLMPYDFTILYRAGKENKGADSLSRQPQQIDLFTLVMPVALGLIDLQKALKVDPHTRMIMETLQSDPKAVPHFSISGHKLYFKDLLEIRPIKTLGDTFQSLKVTTMSTSWSVMRLKKNFAAQGVICRDHKSVLEVEFVTTDGEMWNSFWI</sequence>
<dbReference type="KEGG" id="qsa:O6P43_030087"/>
<name>A0AAD7L1B8_QUISA</name>
<dbReference type="GO" id="GO:0016787">
    <property type="term" value="F:hydrolase activity"/>
    <property type="evidence" value="ECO:0007669"/>
    <property type="project" value="UniProtKB-KW"/>
</dbReference>
<dbReference type="InterPro" id="IPR043502">
    <property type="entry name" value="DNA/RNA_pol_sf"/>
</dbReference>
<dbReference type="Gene3D" id="3.10.20.370">
    <property type="match status" value="1"/>
</dbReference>
<dbReference type="Pfam" id="PF17917">
    <property type="entry name" value="RT_RNaseH"/>
    <property type="match status" value="1"/>
</dbReference>
<keyword evidence="6" id="KW-0695">RNA-directed DNA polymerase</keyword>
<gene>
    <name evidence="8" type="ORF">O6P43_030087</name>
</gene>
<keyword evidence="3" id="KW-0540">Nuclease</keyword>
<keyword evidence="9" id="KW-1185">Reference proteome</keyword>
<dbReference type="CDD" id="cd09274">
    <property type="entry name" value="RNase_HI_RT_Ty3"/>
    <property type="match status" value="1"/>
</dbReference>
<evidence type="ECO:0000313" key="9">
    <source>
        <dbReference type="Proteomes" id="UP001163823"/>
    </source>
</evidence>
<dbReference type="SUPFAM" id="SSF56672">
    <property type="entry name" value="DNA/RNA polymerases"/>
    <property type="match status" value="1"/>
</dbReference>
<dbReference type="EMBL" id="JARAOO010000012">
    <property type="protein sequence ID" value="KAJ7949789.1"/>
    <property type="molecule type" value="Genomic_DNA"/>
</dbReference>
<dbReference type="Proteomes" id="UP001163823">
    <property type="component" value="Chromosome 12"/>
</dbReference>
<evidence type="ECO:0000256" key="6">
    <source>
        <dbReference type="ARBA" id="ARBA00022918"/>
    </source>
</evidence>
<dbReference type="GO" id="GO:0004519">
    <property type="term" value="F:endonuclease activity"/>
    <property type="evidence" value="ECO:0007669"/>
    <property type="project" value="UniProtKB-KW"/>
</dbReference>
<evidence type="ECO:0000259" key="7">
    <source>
        <dbReference type="Pfam" id="PF17917"/>
    </source>
</evidence>
<organism evidence="8 9">
    <name type="scientific">Quillaja saponaria</name>
    <name type="common">Soap bark tree</name>
    <dbReference type="NCBI Taxonomy" id="32244"/>
    <lineage>
        <taxon>Eukaryota</taxon>
        <taxon>Viridiplantae</taxon>
        <taxon>Streptophyta</taxon>
        <taxon>Embryophyta</taxon>
        <taxon>Tracheophyta</taxon>
        <taxon>Spermatophyta</taxon>
        <taxon>Magnoliopsida</taxon>
        <taxon>eudicotyledons</taxon>
        <taxon>Gunneridae</taxon>
        <taxon>Pentapetalae</taxon>
        <taxon>rosids</taxon>
        <taxon>fabids</taxon>
        <taxon>Fabales</taxon>
        <taxon>Quillajaceae</taxon>
        <taxon>Quillaja</taxon>
    </lineage>
</organism>
<protein>
    <submittedName>
        <fullName evidence="8">Ty3/gypsy retrotransposon protein</fullName>
    </submittedName>
</protein>
<keyword evidence="5" id="KW-0378">Hydrolase</keyword>
<dbReference type="PANTHER" id="PTHR34072">
    <property type="entry name" value="ENZYMATIC POLYPROTEIN-RELATED"/>
    <property type="match status" value="1"/>
</dbReference>
<comment type="caution">
    <text evidence="8">The sequence shown here is derived from an EMBL/GenBank/DDBJ whole genome shotgun (WGS) entry which is preliminary data.</text>
</comment>
<keyword evidence="1" id="KW-0808">Transferase</keyword>
<dbReference type="PANTHER" id="PTHR34072:SF55">
    <property type="entry name" value="DNA_RNA POLYMERASES SUPERFAMILY PROTEIN"/>
    <property type="match status" value="1"/>
</dbReference>
<evidence type="ECO:0000256" key="2">
    <source>
        <dbReference type="ARBA" id="ARBA00022695"/>
    </source>
</evidence>
<dbReference type="GO" id="GO:0003964">
    <property type="term" value="F:RNA-directed DNA polymerase activity"/>
    <property type="evidence" value="ECO:0007669"/>
    <property type="project" value="UniProtKB-KW"/>
</dbReference>
<proteinExistence type="predicted"/>
<feature type="domain" description="Reverse transcriptase RNase H-like" evidence="7">
    <location>
        <begin position="56"/>
        <end position="154"/>
    </location>
</feature>
<reference evidence="8" key="1">
    <citation type="journal article" date="2023" name="Science">
        <title>Elucidation of the pathway for biosynthesis of saponin adjuvants from the soapbark tree.</title>
        <authorList>
            <person name="Reed J."/>
            <person name="Orme A."/>
            <person name="El-Demerdash A."/>
            <person name="Owen C."/>
            <person name="Martin L.B.B."/>
            <person name="Misra R.C."/>
            <person name="Kikuchi S."/>
            <person name="Rejzek M."/>
            <person name="Martin A.C."/>
            <person name="Harkess A."/>
            <person name="Leebens-Mack J."/>
            <person name="Louveau T."/>
            <person name="Stephenson M.J."/>
            <person name="Osbourn A."/>
        </authorList>
    </citation>
    <scope>NUCLEOTIDE SEQUENCE</scope>
    <source>
        <strain evidence="8">S10</strain>
    </source>
</reference>
<evidence type="ECO:0000313" key="8">
    <source>
        <dbReference type="EMBL" id="KAJ7949789.1"/>
    </source>
</evidence>
<accession>A0AAD7L1B8</accession>